<dbReference type="GO" id="GO:0003700">
    <property type="term" value="F:DNA-binding transcription factor activity"/>
    <property type="evidence" value="ECO:0007669"/>
    <property type="project" value="InterPro"/>
</dbReference>
<accession>A0A0F5VBB5</accession>
<dbReference type="InterPro" id="IPR032687">
    <property type="entry name" value="AraC-type_N"/>
</dbReference>
<keyword evidence="2" id="KW-0238">DNA-binding</keyword>
<dbReference type="SUPFAM" id="SSF46689">
    <property type="entry name" value="Homeodomain-like"/>
    <property type="match status" value="1"/>
</dbReference>
<protein>
    <submittedName>
        <fullName evidence="5">AraC family transcriptional regulator</fullName>
    </submittedName>
</protein>
<keyword evidence="1" id="KW-0805">Transcription regulation</keyword>
<keyword evidence="3" id="KW-0804">Transcription</keyword>
<proteinExistence type="predicted"/>
<comment type="caution">
    <text evidence="5">The sequence shown here is derived from an EMBL/GenBank/DDBJ whole genome shotgun (WGS) entry which is preliminary data.</text>
</comment>
<dbReference type="SMART" id="SM00342">
    <property type="entry name" value="HTH_ARAC"/>
    <property type="match status" value="1"/>
</dbReference>
<dbReference type="EMBL" id="JWYV01000016">
    <property type="protein sequence ID" value="KKC98784.1"/>
    <property type="molecule type" value="Genomic_DNA"/>
</dbReference>
<keyword evidence="6" id="KW-1185">Reference proteome</keyword>
<dbReference type="RefSeq" id="WP_046221781.1">
    <property type="nucleotide sequence ID" value="NZ_JWYV01000016.1"/>
</dbReference>
<dbReference type="Proteomes" id="UP000033633">
    <property type="component" value="Unassembled WGS sequence"/>
</dbReference>
<evidence type="ECO:0000256" key="3">
    <source>
        <dbReference type="ARBA" id="ARBA00023163"/>
    </source>
</evidence>
<name>A0A0F5VBB5_9GAMM</name>
<dbReference type="PROSITE" id="PS01124">
    <property type="entry name" value="HTH_ARAC_FAMILY_2"/>
    <property type="match status" value="1"/>
</dbReference>
<evidence type="ECO:0000313" key="5">
    <source>
        <dbReference type="EMBL" id="KKC98784.1"/>
    </source>
</evidence>
<dbReference type="InterPro" id="IPR009057">
    <property type="entry name" value="Homeodomain-like_sf"/>
</dbReference>
<gene>
    <name evidence="5" type="ORF">KY46_16835</name>
</gene>
<reference evidence="5 6" key="1">
    <citation type="submission" date="2014-12" db="EMBL/GenBank/DDBJ databases">
        <title>Mercury Reductase activity and rhizosphere competence traits in the genome of root associated Photobacterium halotolerans MELD1.</title>
        <authorList>
            <person name="Mathew D.C."/>
            <person name="Huang C.-C."/>
        </authorList>
    </citation>
    <scope>NUCLEOTIDE SEQUENCE [LARGE SCALE GENOMIC DNA]</scope>
    <source>
        <strain evidence="5 6">MELD1</strain>
    </source>
</reference>
<dbReference type="Gene3D" id="1.10.10.60">
    <property type="entry name" value="Homeodomain-like"/>
    <property type="match status" value="1"/>
</dbReference>
<dbReference type="Pfam" id="PF12625">
    <property type="entry name" value="Arabinose_bd"/>
    <property type="match status" value="1"/>
</dbReference>
<feature type="domain" description="HTH araC/xylS-type" evidence="4">
    <location>
        <begin position="234"/>
        <end position="336"/>
    </location>
</feature>
<dbReference type="InterPro" id="IPR018060">
    <property type="entry name" value="HTH_AraC"/>
</dbReference>
<dbReference type="PATRIC" id="fig|265726.11.peg.1635"/>
<dbReference type="PANTHER" id="PTHR47894">
    <property type="entry name" value="HTH-TYPE TRANSCRIPTIONAL REGULATOR GADX"/>
    <property type="match status" value="1"/>
</dbReference>
<evidence type="ECO:0000259" key="4">
    <source>
        <dbReference type="PROSITE" id="PS01124"/>
    </source>
</evidence>
<dbReference type="GO" id="GO:0000976">
    <property type="term" value="F:transcription cis-regulatory region binding"/>
    <property type="evidence" value="ECO:0007669"/>
    <property type="project" value="TreeGrafter"/>
</dbReference>
<evidence type="ECO:0000256" key="1">
    <source>
        <dbReference type="ARBA" id="ARBA00023015"/>
    </source>
</evidence>
<dbReference type="Pfam" id="PF12833">
    <property type="entry name" value="HTH_18"/>
    <property type="match status" value="1"/>
</dbReference>
<dbReference type="PANTHER" id="PTHR47894:SF1">
    <property type="entry name" value="HTH-TYPE TRANSCRIPTIONAL REGULATOR VQSM"/>
    <property type="match status" value="1"/>
</dbReference>
<dbReference type="GO" id="GO:0005829">
    <property type="term" value="C:cytosol"/>
    <property type="evidence" value="ECO:0007669"/>
    <property type="project" value="TreeGrafter"/>
</dbReference>
<dbReference type="OrthoDB" id="6396588at2"/>
<sequence>MNAYYSTLSGWLIPFSRMMAANQINEQQALSACGISPNEVLHQESRIGIEKITKLLEYCNQRLPRQDVSVQVARNFHPSVFYALGYAMMSSSTLKDALERIARYKRVVSNTCSIELIESAEQVVFRMNIICHEGSQKPVIPDIVAETFLATMVQFARDMVPGHLHPVSVCLTAPDQGQRFLSEFMGCEIVYGQAMNAVVFDSEQASRRLMTGNSSLAQTHEKMLDEFLTRMDKNDLIQIIRNKLCQLLPMGVPTQTEIADSMGISLRSMQRKLQDKGTSFTDILESTRKKLALEYIEQPHLSLGEIGYLVGYSSVGNFNRAFKRWTDETPGRYRNQLSEQIR</sequence>
<organism evidence="5 6">
    <name type="scientific">Photobacterium halotolerans</name>
    <dbReference type="NCBI Taxonomy" id="265726"/>
    <lineage>
        <taxon>Bacteria</taxon>
        <taxon>Pseudomonadati</taxon>
        <taxon>Pseudomonadota</taxon>
        <taxon>Gammaproteobacteria</taxon>
        <taxon>Vibrionales</taxon>
        <taxon>Vibrionaceae</taxon>
        <taxon>Photobacterium</taxon>
    </lineage>
</organism>
<evidence type="ECO:0000256" key="2">
    <source>
        <dbReference type="ARBA" id="ARBA00023125"/>
    </source>
</evidence>
<evidence type="ECO:0000313" key="6">
    <source>
        <dbReference type="Proteomes" id="UP000033633"/>
    </source>
</evidence>
<dbReference type="AlphaFoldDB" id="A0A0F5VBB5"/>
<dbReference type="STRING" id="265726.KY46_16835"/>